<dbReference type="RefSeq" id="WP_320689720.1">
    <property type="nucleotide sequence ID" value="NZ_JAXBLV010000244.1"/>
</dbReference>
<sequence>MTARHLVAFTLLLCVATAGAADTPKPTFADRVKESFPKWDVDKNGTLTREEIDRAVSNPEIKGADAAAVVSLKRAVRNTKTKLPALTKEAILELAASTAKDRPNLNGMYNSALERISGANRELFPKGVPSLETLHQGRLGDCFCLAPLGSMVCRNPKDIVQMIRKQSDGSYLVRLGARDVAVPALTDAELALTATTGPDGVWVNVYEKAVGLLRVEKAKGDGEPASLIDLLAKGGSAGSTIEVVTGHPIERFSCKFAKEEKLSEKEFGAKLDDLRKKLTAAFAEKRLVTCGTASGGTKVPNVDGNHAYAVIGFDPKTDEIVLWNPHGQSFTPKGKPGLEHGYPTKNGQFRAPLPEFVKVFAGVAFEVPPAK</sequence>
<evidence type="ECO:0000259" key="2">
    <source>
        <dbReference type="PROSITE" id="PS50222"/>
    </source>
</evidence>
<keyword evidence="3" id="KW-0378">Hydrolase</keyword>
<keyword evidence="1" id="KW-0732">Signal</keyword>
<dbReference type="InterPro" id="IPR018247">
    <property type="entry name" value="EF_Hand_1_Ca_BS"/>
</dbReference>
<dbReference type="InterPro" id="IPR002048">
    <property type="entry name" value="EF_hand_dom"/>
</dbReference>
<evidence type="ECO:0000313" key="3">
    <source>
        <dbReference type="EMBL" id="MDY3563538.1"/>
    </source>
</evidence>
<keyword evidence="3" id="KW-0645">Protease</keyword>
<keyword evidence="4" id="KW-1185">Reference proteome</keyword>
<organism evidence="3 4">
    <name type="scientific">Gemmata algarum</name>
    <dbReference type="NCBI Taxonomy" id="2975278"/>
    <lineage>
        <taxon>Bacteria</taxon>
        <taxon>Pseudomonadati</taxon>
        <taxon>Planctomycetota</taxon>
        <taxon>Planctomycetia</taxon>
        <taxon>Gemmatales</taxon>
        <taxon>Gemmataceae</taxon>
        <taxon>Gemmata</taxon>
    </lineage>
</organism>
<dbReference type="SUPFAM" id="SSF54001">
    <property type="entry name" value="Cysteine proteinases"/>
    <property type="match status" value="1"/>
</dbReference>
<dbReference type="InterPro" id="IPR001300">
    <property type="entry name" value="Peptidase_C2_calpain_cat"/>
</dbReference>
<evidence type="ECO:0000313" key="4">
    <source>
        <dbReference type="Proteomes" id="UP001272242"/>
    </source>
</evidence>
<reference evidence="4" key="1">
    <citation type="journal article" date="2023" name="Mar. Drugs">
        <title>Gemmata algarum, a Novel Planctomycete Isolated from an Algal Mat, Displays Antimicrobial Activity.</title>
        <authorList>
            <person name="Kumar G."/>
            <person name="Kallscheuer N."/>
            <person name="Kashif M."/>
            <person name="Ahamad S."/>
            <person name="Jagadeeshwari U."/>
            <person name="Pannikurungottu S."/>
            <person name="Haufschild T."/>
            <person name="Kabuu M."/>
            <person name="Sasikala C."/>
            <person name="Jogler C."/>
            <person name="Ramana C."/>
        </authorList>
    </citation>
    <scope>NUCLEOTIDE SEQUENCE [LARGE SCALE GENOMIC DNA]</scope>
    <source>
        <strain evidence="4">JC673</strain>
    </source>
</reference>
<dbReference type="Pfam" id="PF00648">
    <property type="entry name" value="Peptidase_C2"/>
    <property type="match status" value="1"/>
</dbReference>
<feature type="signal peptide" evidence="1">
    <location>
        <begin position="1"/>
        <end position="20"/>
    </location>
</feature>
<protein>
    <submittedName>
        <fullName evidence="3">C2 family cysteine protease</fullName>
    </submittedName>
</protein>
<accession>A0ABU5F7F9</accession>
<gene>
    <name evidence="3" type="ORF">R5W23_005151</name>
</gene>
<feature type="chain" id="PRO_5047416117" evidence="1">
    <location>
        <begin position="21"/>
        <end position="371"/>
    </location>
</feature>
<dbReference type="PROSITE" id="PS00018">
    <property type="entry name" value="EF_HAND_1"/>
    <property type="match status" value="1"/>
</dbReference>
<feature type="domain" description="EF-hand" evidence="2">
    <location>
        <begin position="27"/>
        <end position="62"/>
    </location>
</feature>
<proteinExistence type="predicted"/>
<dbReference type="InterPro" id="IPR038765">
    <property type="entry name" value="Papain-like_cys_pep_sf"/>
</dbReference>
<dbReference type="GO" id="GO:0008233">
    <property type="term" value="F:peptidase activity"/>
    <property type="evidence" value="ECO:0007669"/>
    <property type="project" value="UniProtKB-KW"/>
</dbReference>
<dbReference type="EMBL" id="JAXBLV010000244">
    <property type="protein sequence ID" value="MDY3563538.1"/>
    <property type="molecule type" value="Genomic_DNA"/>
</dbReference>
<dbReference type="Proteomes" id="UP001272242">
    <property type="component" value="Unassembled WGS sequence"/>
</dbReference>
<evidence type="ECO:0000256" key="1">
    <source>
        <dbReference type="SAM" id="SignalP"/>
    </source>
</evidence>
<name>A0ABU5F7F9_9BACT</name>
<dbReference type="PROSITE" id="PS50222">
    <property type="entry name" value="EF_HAND_2"/>
    <property type="match status" value="1"/>
</dbReference>
<comment type="caution">
    <text evidence="3">The sequence shown here is derived from an EMBL/GenBank/DDBJ whole genome shotgun (WGS) entry which is preliminary data.</text>
</comment>
<dbReference type="GO" id="GO:0006508">
    <property type="term" value="P:proteolysis"/>
    <property type="evidence" value="ECO:0007669"/>
    <property type="project" value="UniProtKB-KW"/>
</dbReference>